<dbReference type="Proteomes" id="UP000634476">
    <property type="component" value="Unassembled WGS sequence"/>
</dbReference>
<dbReference type="RefSeq" id="WP_203872874.1">
    <property type="nucleotide sequence ID" value="NZ_BOOK01000002.1"/>
</dbReference>
<proteinExistence type="predicted"/>
<sequence length="164" mass="17176">MHEVQSGREQADYTGAVYGSLLAASVVVGASPGKNDTPGVAVGVLIVATGLVFWFAHVYARLVGERRYGERLTWAHTRRVARAERPLAEAALPPALVAVLCWALGASSTTTGWITLVTALAGQVVWATVAGVRAGIGRNLVVAFAVGNLFIGMMIVVLKVALTH</sequence>
<feature type="transmembrane region" description="Helical" evidence="1">
    <location>
        <begin position="87"/>
        <end position="105"/>
    </location>
</feature>
<reference evidence="2" key="1">
    <citation type="submission" date="2021-01" db="EMBL/GenBank/DDBJ databases">
        <title>Whole genome shotgun sequence of Planobispora takensis NBRC 109077.</title>
        <authorList>
            <person name="Komaki H."/>
            <person name="Tamura T."/>
        </authorList>
    </citation>
    <scope>NUCLEOTIDE SEQUENCE</scope>
    <source>
        <strain evidence="2">NBRC 109077</strain>
    </source>
</reference>
<feature type="transmembrane region" description="Helical" evidence="1">
    <location>
        <begin position="139"/>
        <end position="162"/>
    </location>
</feature>
<evidence type="ECO:0008006" key="4">
    <source>
        <dbReference type="Google" id="ProtNLM"/>
    </source>
</evidence>
<keyword evidence="1" id="KW-1133">Transmembrane helix</keyword>
<evidence type="ECO:0000256" key="1">
    <source>
        <dbReference type="SAM" id="Phobius"/>
    </source>
</evidence>
<name>A0A8J3SRT2_9ACTN</name>
<organism evidence="2 3">
    <name type="scientific">Planobispora takensis</name>
    <dbReference type="NCBI Taxonomy" id="1367882"/>
    <lineage>
        <taxon>Bacteria</taxon>
        <taxon>Bacillati</taxon>
        <taxon>Actinomycetota</taxon>
        <taxon>Actinomycetes</taxon>
        <taxon>Streptosporangiales</taxon>
        <taxon>Streptosporangiaceae</taxon>
        <taxon>Planobispora</taxon>
    </lineage>
</organism>
<feature type="transmembrane region" description="Helical" evidence="1">
    <location>
        <begin position="39"/>
        <end position="60"/>
    </location>
</feature>
<comment type="caution">
    <text evidence="2">The sequence shown here is derived from an EMBL/GenBank/DDBJ whole genome shotgun (WGS) entry which is preliminary data.</text>
</comment>
<dbReference type="EMBL" id="BOOK01000002">
    <property type="protein sequence ID" value="GIH98370.1"/>
    <property type="molecule type" value="Genomic_DNA"/>
</dbReference>
<evidence type="ECO:0000313" key="3">
    <source>
        <dbReference type="Proteomes" id="UP000634476"/>
    </source>
</evidence>
<evidence type="ECO:0000313" key="2">
    <source>
        <dbReference type="EMBL" id="GIH98370.1"/>
    </source>
</evidence>
<keyword evidence="1" id="KW-0472">Membrane</keyword>
<feature type="transmembrane region" description="Helical" evidence="1">
    <location>
        <begin position="111"/>
        <end position="132"/>
    </location>
</feature>
<dbReference type="AlphaFoldDB" id="A0A8J3SRT2"/>
<accession>A0A8J3SRT2</accession>
<protein>
    <recommendedName>
        <fullName evidence="4">Integral membrane protein</fullName>
    </recommendedName>
</protein>
<keyword evidence="1" id="KW-0812">Transmembrane</keyword>
<gene>
    <name evidence="2" type="ORF">Pta02_03790</name>
</gene>
<keyword evidence="3" id="KW-1185">Reference proteome</keyword>
<feature type="transmembrane region" description="Helical" evidence="1">
    <location>
        <begin position="12"/>
        <end position="33"/>
    </location>
</feature>